<sequence>MDWNQVRTSLKQMEGRLLSSISGKSDIRIAEIDEEYIKLKNATGTINTRSLEELRRIADRMSLQMPVHVDSLLAGSGSSRNQPETLLANLPDVEWMKLDGRKHVVWLGRRTHELGTLREADPYTTRTARATLADAKVIANQKQISLLILTADLNRANQFVNLVFQGAQTKALPGGAGYLITSEHLLALLAQHPNPNGNALDLIPFVKVPSAEEAAARVRQFDPRSEQDTLTLGGPVVVVRFSDGAKLAFGQ</sequence>
<dbReference type="EMBL" id="CP000473">
    <property type="protein sequence ID" value="ABJ82687.1"/>
    <property type="molecule type" value="Genomic_DNA"/>
</dbReference>
<name>Q027X0_SOLUE</name>
<dbReference type="KEGG" id="sus:Acid_1697"/>
<protein>
    <submittedName>
        <fullName evidence="1">Uncharacterized protein</fullName>
    </submittedName>
</protein>
<dbReference type="HOGENOM" id="CLU_1106542_0_0_0"/>
<evidence type="ECO:0000313" key="1">
    <source>
        <dbReference type="EMBL" id="ABJ82687.1"/>
    </source>
</evidence>
<dbReference type="AlphaFoldDB" id="Q027X0"/>
<dbReference type="InParanoid" id="Q027X0"/>
<gene>
    <name evidence="1" type="ordered locus">Acid_1697</name>
</gene>
<proteinExistence type="predicted"/>
<reference evidence="1" key="1">
    <citation type="submission" date="2006-10" db="EMBL/GenBank/DDBJ databases">
        <title>Complete sequence of Solibacter usitatus Ellin6076.</title>
        <authorList>
            <consortium name="US DOE Joint Genome Institute"/>
            <person name="Copeland A."/>
            <person name="Lucas S."/>
            <person name="Lapidus A."/>
            <person name="Barry K."/>
            <person name="Detter J.C."/>
            <person name="Glavina del Rio T."/>
            <person name="Hammon N."/>
            <person name="Israni S."/>
            <person name="Dalin E."/>
            <person name="Tice H."/>
            <person name="Pitluck S."/>
            <person name="Thompson L.S."/>
            <person name="Brettin T."/>
            <person name="Bruce D."/>
            <person name="Han C."/>
            <person name="Tapia R."/>
            <person name="Gilna P."/>
            <person name="Schmutz J."/>
            <person name="Larimer F."/>
            <person name="Land M."/>
            <person name="Hauser L."/>
            <person name="Kyrpides N."/>
            <person name="Mikhailova N."/>
            <person name="Janssen P.H."/>
            <person name="Kuske C.R."/>
            <person name="Richardson P."/>
        </authorList>
    </citation>
    <scope>NUCLEOTIDE SEQUENCE</scope>
    <source>
        <strain evidence="1">Ellin6076</strain>
    </source>
</reference>
<dbReference type="eggNOG" id="COG1479">
    <property type="taxonomic scope" value="Bacteria"/>
</dbReference>
<accession>Q027X0</accession>
<dbReference type="STRING" id="234267.Acid_1697"/>
<organism evidence="1">
    <name type="scientific">Solibacter usitatus (strain Ellin6076)</name>
    <dbReference type="NCBI Taxonomy" id="234267"/>
    <lineage>
        <taxon>Bacteria</taxon>
        <taxon>Pseudomonadati</taxon>
        <taxon>Acidobacteriota</taxon>
        <taxon>Terriglobia</taxon>
        <taxon>Bryobacterales</taxon>
        <taxon>Solibacteraceae</taxon>
        <taxon>Candidatus Solibacter</taxon>
    </lineage>
</organism>